<sequence length="122" mass="13927">MFPAVYVFISCLLVLGRSISAEDKLLRAILNESVYDVAIRPPGYPDPDGACVVEIDLLLNSVGPVSNMEMELTMSLYLRQEWIDPRLSYNETELLKSSIEISHRYLDRLWIPDLFFTLGKES</sequence>
<feature type="chain" id="PRO_5045232532" evidence="1">
    <location>
        <begin position="22"/>
        <end position="122"/>
    </location>
</feature>
<evidence type="ECO:0000259" key="2">
    <source>
        <dbReference type="Pfam" id="PF02931"/>
    </source>
</evidence>
<protein>
    <submittedName>
        <fullName evidence="4">Glutamate-gated chloride channel</fullName>
    </submittedName>
</protein>
<keyword evidence="3" id="KW-1185">Reference proteome</keyword>
<dbReference type="InterPro" id="IPR006202">
    <property type="entry name" value="Neur_chan_lig-bd"/>
</dbReference>
<proteinExistence type="predicted"/>
<name>A0ABM1VSM0_APLCA</name>
<keyword evidence="1" id="KW-0732">Signal</keyword>
<feature type="domain" description="Neurotransmitter-gated ion-channel ligand-binding" evidence="2">
    <location>
        <begin position="23"/>
        <end position="117"/>
    </location>
</feature>
<evidence type="ECO:0000256" key="1">
    <source>
        <dbReference type="SAM" id="SignalP"/>
    </source>
</evidence>
<dbReference type="InterPro" id="IPR036734">
    <property type="entry name" value="Neur_chan_lig-bd_sf"/>
</dbReference>
<organism evidence="3 4">
    <name type="scientific">Aplysia californica</name>
    <name type="common">California sea hare</name>
    <dbReference type="NCBI Taxonomy" id="6500"/>
    <lineage>
        <taxon>Eukaryota</taxon>
        <taxon>Metazoa</taxon>
        <taxon>Spiralia</taxon>
        <taxon>Lophotrochozoa</taxon>
        <taxon>Mollusca</taxon>
        <taxon>Gastropoda</taxon>
        <taxon>Heterobranchia</taxon>
        <taxon>Euthyneura</taxon>
        <taxon>Tectipleura</taxon>
        <taxon>Aplysiida</taxon>
        <taxon>Aplysioidea</taxon>
        <taxon>Aplysiidae</taxon>
        <taxon>Aplysia</taxon>
    </lineage>
</organism>
<evidence type="ECO:0000313" key="3">
    <source>
        <dbReference type="Proteomes" id="UP000694888"/>
    </source>
</evidence>
<dbReference type="SUPFAM" id="SSF63712">
    <property type="entry name" value="Nicotinic receptor ligand binding domain-like"/>
    <property type="match status" value="1"/>
</dbReference>
<dbReference type="RefSeq" id="XP_035825412.1">
    <property type="nucleotide sequence ID" value="XM_035969519.1"/>
</dbReference>
<accession>A0ABM1VSM0</accession>
<feature type="non-terminal residue" evidence="4">
    <location>
        <position position="122"/>
    </location>
</feature>
<feature type="signal peptide" evidence="1">
    <location>
        <begin position="1"/>
        <end position="21"/>
    </location>
</feature>
<gene>
    <name evidence="4" type="primary">LOC106011637</name>
</gene>
<reference evidence="4" key="1">
    <citation type="submission" date="2025-08" db="UniProtKB">
        <authorList>
            <consortium name="RefSeq"/>
        </authorList>
    </citation>
    <scope>IDENTIFICATION</scope>
</reference>
<dbReference type="Gene3D" id="2.70.170.10">
    <property type="entry name" value="Neurotransmitter-gated ion-channel ligand-binding domain"/>
    <property type="match status" value="1"/>
</dbReference>
<evidence type="ECO:0000313" key="4">
    <source>
        <dbReference type="RefSeq" id="XP_035825412.1"/>
    </source>
</evidence>
<dbReference type="Proteomes" id="UP000694888">
    <property type="component" value="Unplaced"/>
</dbReference>
<dbReference type="Pfam" id="PF02931">
    <property type="entry name" value="Neur_chan_LBD"/>
    <property type="match status" value="1"/>
</dbReference>
<dbReference type="GeneID" id="106011637"/>